<organism evidence="2 3">
    <name type="scientific">Danionella cerebrum</name>
    <dbReference type="NCBI Taxonomy" id="2873325"/>
    <lineage>
        <taxon>Eukaryota</taxon>
        <taxon>Metazoa</taxon>
        <taxon>Chordata</taxon>
        <taxon>Craniata</taxon>
        <taxon>Vertebrata</taxon>
        <taxon>Euteleostomi</taxon>
        <taxon>Actinopterygii</taxon>
        <taxon>Neopterygii</taxon>
        <taxon>Teleostei</taxon>
        <taxon>Ostariophysi</taxon>
        <taxon>Cypriniformes</taxon>
        <taxon>Danionidae</taxon>
        <taxon>Danioninae</taxon>
        <taxon>Danionella</taxon>
    </lineage>
</organism>
<proteinExistence type="predicted"/>
<comment type="caution">
    <text evidence="2">The sequence shown here is derived from an EMBL/GenBank/DDBJ whole genome shotgun (WGS) entry which is preliminary data.</text>
</comment>
<protein>
    <submittedName>
        <fullName evidence="2">Uncharacterized protein</fullName>
    </submittedName>
</protein>
<keyword evidence="3" id="KW-1185">Reference proteome</keyword>
<feature type="compositionally biased region" description="Basic and acidic residues" evidence="1">
    <location>
        <begin position="23"/>
        <end position="37"/>
    </location>
</feature>
<sequence length="281" mass="31758">HEILVVKEAEKRGGEQTGCDPPCEERKEPSEEQRRENCSQPPKSNRELCHRLRRNPLALSEIIWHDNNSVLKEVKKCHKAAVKREGIKMHLSQSQPREGEEGSNERAENCQYQLKGQLGYGAPVERRREQELFTMGSTNHHFYNLIQTQSPVHTGTHTASFLTKQGHSDRPVIILPGTIIPSFLLFFSKANQSGYMTKANTRRLQTTLMFISPLESATQKYSSVMRYTTVAATVKSTSHWNSGKCWRVSTSCGVCSASVILIKELDLQVMSLKFKLKASVS</sequence>
<feature type="compositionally biased region" description="Basic and acidic residues" evidence="1">
    <location>
        <begin position="1"/>
        <end position="14"/>
    </location>
</feature>
<evidence type="ECO:0000313" key="2">
    <source>
        <dbReference type="EMBL" id="TRY66281.1"/>
    </source>
</evidence>
<dbReference type="EMBL" id="SRMA01026856">
    <property type="protein sequence ID" value="TRY66281.1"/>
    <property type="molecule type" value="Genomic_DNA"/>
</dbReference>
<reference evidence="2 3" key="1">
    <citation type="journal article" date="2019" name="Sci. Data">
        <title>Hybrid genome assembly and annotation of Danionella translucida.</title>
        <authorList>
            <person name="Kadobianskyi M."/>
            <person name="Schulze L."/>
            <person name="Schuelke M."/>
            <person name="Judkewitz B."/>
        </authorList>
    </citation>
    <scope>NUCLEOTIDE SEQUENCE [LARGE SCALE GENOMIC DNA]</scope>
    <source>
        <strain evidence="2 3">Bolton</strain>
    </source>
</reference>
<dbReference type="AlphaFoldDB" id="A0A553NLH2"/>
<feature type="non-terminal residue" evidence="2">
    <location>
        <position position="1"/>
    </location>
</feature>
<evidence type="ECO:0000313" key="3">
    <source>
        <dbReference type="Proteomes" id="UP000316079"/>
    </source>
</evidence>
<name>A0A553NLH2_9TELE</name>
<dbReference type="Proteomes" id="UP000316079">
    <property type="component" value="Unassembled WGS sequence"/>
</dbReference>
<evidence type="ECO:0000256" key="1">
    <source>
        <dbReference type="SAM" id="MobiDB-lite"/>
    </source>
</evidence>
<accession>A0A553NLH2</accession>
<feature type="region of interest" description="Disordered" evidence="1">
    <location>
        <begin position="1"/>
        <end position="45"/>
    </location>
</feature>
<gene>
    <name evidence="2" type="ORF">DNTS_006427</name>
</gene>